<dbReference type="AlphaFoldDB" id="A0A2Z6PJH4"/>
<accession>A0A2Z6PJH4</accession>
<proteinExistence type="predicted"/>
<evidence type="ECO:0008006" key="4">
    <source>
        <dbReference type="Google" id="ProtNLM"/>
    </source>
</evidence>
<evidence type="ECO:0000313" key="3">
    <source>
        <dbReference type="Proteomes" id="UP000242715"/>
    </source>
</evidence>
<dbReference type="InterPro" id="IPR004252">
    <property type="entry name" value="Probable_transposase_24"/>
</dbReference>
<dbReference type="PANTHER" id="PTHR33144">
    <property type="entry name" value="OS10G0409366 PROTEIN-RELATED"/>
    <property type="match status" value="1"/>
</dbReference>
<feature type="region of interest" description="Disordered" evidence="1">
    <location>
        <begin position="65"/>
        <end position="107"/>
    </location>
</feature>
<dbReference type="OrthoDB" id="1913335at2759"/>
<evidence type="ECO:0000256" key="1">
    <source>
        <dbReference type="SAM" id="MobiDB-lite"/>
    </source>
</evidence>
<reference evidence="3" key="1">
    <citation type="journal article" date="2017" name="Front. Plant Sci.">
        <title>Climate Clever Clovers: New Paradigm to Reduce the Environmental Footprint of Ruminants by Breeding Low Methanogenic Forages Utilizing Haplotype Variation.</title>
        <authorList>
            <person name="Kaur P."/>
            <person name="Appels R."/>
            <person name="Bayer P.E."/>
            <person name="Keeble-Gagnere G."/>
            <person name="Wang J."/>
            <person name="Hirakawa H."/>
            <person name="Shirasawa K."/>
            <person name="Vercoe P."/>
            <person name="Stefanova K."/>
            <person name="Durmic Z."/>
            <person name="Nichols P."/>
            <person name="Revell C."/>
            <person name="Isobe S.N."/>
            <person name="Edwards D."/>
            <person name="Erskine W."/>
        </authorList>
    </citation>
    <scope>NUCLEOTIDE SEQUENCE [LARGE SCALE GENOMIC DNA]</scope>
    <source>
        <strain evidence="3">cv. Daliak</strain>
    </source>
</reference>
<dbReference type="Pfam" id="PF03004">
    <property type="entry name" value="Transposase_24"/>
    <property type="match status" value="1"/>
</dbReference>
<evidence type="ECO:0000313" key="2">
    <source>
        <dbReference type="EMBL" id="GAU46339.1"/>
    </source>
</evidence>
<feature type="compositionally biased region" description="Acidic residues" evidence="1">
    <location>
        <begin position="68"/>
        <end position="96"/>
    </location>
</feature>
<keyword evidence="3" id="KW-1185">Reference proteome</keyword>
<protein>
    <recommendedName>
        <fullName evidence="4">Transposase Tnp1/En/Spm-like domain-containing protein</fullName>
    </recommendedName>
</protein>
<name>A0A2Z6PJH4_TRISU</name>
<sequence>MTEVVVEEVESPMKITVVENENSRSKQNPKKRVGEEDDETLASQQNATKKTKGCKSMLMVDFLKEHNELDDEELEKWENEDDDEDELENEDQEEENNGTIKNKTRGPTQCLKIHGRQFEEREEIILDDDGEPVGPTEKVLTGLSNFPGTIAKSSAFCPLIYTNFKGIVKNDEKDEIWGYVQNLRKKNIVNRAKQRFNHRMGPKNFATIRKKLREKKGNGEDATQAEMFIETRQCRKGKKNEETETAISKLQEAIQNPSQPPDQVFRSLFGKEKSGKIRCYGKTATPSMLKKKEEIATIKKQYEGEISSMKEKMEAHESLTQKKMEAYESLLKCVMMQQNPNLSEDDVNNMMGQALGIESVIHHSSTSTYIPEKGSN</sequence>
<organism evidence="2 3">
    <name type="scientific">Trifolium subterraneum</name>
    <name type="common">Subterranean clover</name>
    <dbReference type="NCBI Taxonomy" id="3900"/>
    <lineage>
        <taxon>Eukaryota</taxon>
        <taxon>Viridiplantae</taxon>
        <taxon>Streptophyta</taxon>
        <taxon>Embryophyta</taxon>
        <taxon>Tracheophyta</taxon>
        <taxon>Spermatophyta</taxon>
        <taxon>Magnoliopsida</taxon>
        <taxon>eudicotyledons</taxon>
        <taxon>Gunneridae</taxon>
        <taxon>Pentapetalae</taxon>
        <taxon>rosids</taxon>
        <taxon>fabids</taxon>
        <taxon>Fabales</taxon>
        <taxon>Fabaceae</taxon>
        <taxon>Papilionoideae</taxon>
        <taxon>50 kb inversion clade</taxon>
        <taxon>NPAAA clade</taxon>
        <taxon>Hologalegina</taxon>
        <taxon>IRL clade</taxon>
        <taxon>Trifolieae</taxon>
        <taxon>Trifolium</taxon>
    </lineage>
</organism>
<gene>
    <name evidence="2" type="ORF">TSUD_401980</name>
</gene>
<feature type="compositionally biased region" description="Polar residues" evidence="1">
    <location>
        <begin position="98"/>
        <end position="107"/>
    </location>
</feature>
<dbReference type="PANTHER" id="PTHR33144:SF16">
    <property type="entry name" value="OS02G0129000 PROTEIN"/>
    <property type="match status" value="1"/>
</dbReference>
<dbReference type="Proteomes" id="UP000242715">
    <property type="component" value="Unassembled WGS sequence"/>
</dbReference>
<dbReference type="EMBL" id="DF974202">
    <property type="protein sequence ID" value="GAU46339.1"/>
    <property type="molecule type" value="Genomic_DNA"/>
</dbReference>
<feature type="region of interest" description="Disordered" evidence="1">
    <location>
        <begin position="16"/>
        <end position="52"/>
    </location>
</feature>